<comment type="caution">
    <text evidence="2">The sequence shown here is derived from an EMBL/GenBank/DDBJ whole genome shotgun (WGS) entry which is preliminary data.</text>
</comment>
<keyword evidence="1" id="KW-1133">Transmembrane helix</keyword>
<name>A0A2R5GWR3_9STRA</name>
<gene>
    <name evidence="2" type="ORF">FCC1311_085992</name>
</gene>
<feature type="transmembrane region" description="Helical" evidence="1">
    <location>
        <begin position="716"/>
        <end position="736"/>
    </location>
</feature>
<reference evidence="2 3" key="1">
    <citation type="submission" date="2017-12" db="EMBL/GenBank/DDBJ databases">
        <title>Sequencing, de novo assembly and annotation of complete genome of a new Thraustochytrid species, strain FCC1311.</title>
        <authorList>
            <person name="Sedici K."/>
            <person name="Godart F."/>
            <person name="Aiese Cigliano R."/>
            <person name="Sanseverino W."/>
            <person name="Barakat M."/>
            <person name="Ortet P."/>
            <person name="Marechal E."/>
            <person name="Cagnac O."/>
            <person name="Amato A."/>
        </authorList>
    </citation>
    <scope>NUCLEOTIDE SEQUENCE [LARGE SCALE GENOMIC DNA]</scope>
</reference>
<feature type="transmembrane region" description="Helical" evidence="1">
    <location>
        <begin position="621"/>
        <end position="640"/>
    </location>
</feature>
<keyword evidence="1" id="KW-0812">Transmembrane</keyword>
<feature type="transmembrane region" description="Helical" evidence="1">
    <location>
        <begin position="357"/>
        <end position="377"/>
    </location>
</feature>
<evidence type="ECO:0000313" key="2">
    <source>
        <dbReference type="EMBL" id="GBG32374.1"/>
    </source>
</evidence>
<protein>
    <submittedName>
        <fullName evidence="2">Uncharacterized protein</fullName>
    </submittedName>
</protein>
<evidence type="ECO:0000256" key="1">
    <source>
        <dbReference type="SAM" id="Phobius"/>
    </source>
</evidence>
<feature type="transmembrane region" description="Helical" evidence="1">
    <location>
        <begin position="12"/>
        <end position="33"/>
    </location>
</feature>
<dbReference type="AlphaFoldDB" id="A0A2R5GWR3"/>
<feature type="transmembrane region" description="Helical" evidence="1">
    <location>
        <begin position="322"/>
        <end position="345"/>
    </location>
</feature>
<organism evidence="2 3">
    <name type="scientific">Hondaea fermentalgiana</name>
    <dbReference type="NCBI Taxonomy" id="2315210"/>
    <lineage>
        <taxon>Eukaryota</taxon>
        <taxon>Sar</taxon>
        <taxon>Stramenopiles</taxon>
        <taxon>Bigyra</taxon>
        <taxon>Labyrinthulomycetes</taxon>
        <taxon>Thraustochytrida</taxon>
        <taxon>Thraustochytriidae</taxon>
        <taxon>Hondaea</taxon>
    </lineage>
</organism>
<feature type="transmembrane region" description="Helical" evidence="1">
    <location>
        <begin position="1047"/>
        <end position="1066"/>
    </location>
</feature>
<sequence length="1088" mass="116734">MSTGNVLADSTPAQLFGAVVVAGAACIALNDGMDMWYRALNARSLADGMALVDDLLRAAAAVYVLMSSVGTPFDAPGTARGAVLYCTSLLAAATSDLLADPQLLFAEFKTFTLATISLDASIVELVGEEGELAALSATAATRFGEYYVYAFYLSKWALAVAAAAHLVARQIPLAALGARRIWHRGLRRELAGRLLLLGAVGLNGWAAFEHLVRPTVLSSEAQLRAHQISSLGIRETLVDAAGVTNATQAKEILSRLGEDLISPAFMRVADEQLRWATVAVLVLLAGAVAAVHPVRAAALPPLVLLSAYNLVALEASTSQEELYAALLVVGAVAALLAAASSLRAVALDALVRGLPALLYRAGLLAMLLAVPLLFMGYSHPWVDFTVRPVFSVDIAVIQLNTAVARIDSMVDSVAQAVVKINPCIQAFAVDPDKSQSTPDTDRDVDANMAAQRREMVKQCMIDCNECLNIEGGWYVDGASTWWRQDKCEEMVQRERDQNADIKDEVSSDTEEAAKGKNLAFVTNTTVYEVNEHCEGKKCAVFTALAAALLVLAKVPFFGTVAVVVKEIMTIAFKFVRFALRMFKKLRRFYNRNKKLQKIRKRMRDLRVNAVRSVLSPSVSKSLLWIMLPVLVSGAVALTLIMLRRRTMREPPLAPRLLLALRVGVGLALPLAAAEVISWVVLTYYPVIVGNLLAVLPADFVEYDFSVNVGLRATKAAYLLSAAGNASLFLSAVLYAFGGTLQALVGLAARAGAALSGRPLPIRMSAARAADPLRGTLRAACTFGDVRRALAAPPRALSTAARRRRVSWAVRAREIAASLLDWEARYLQPLLFSAVAVPVLYYNSAESEYIVFKYRTKQDLAETAGELADLNRAVIDAVDTDDEFEELNCGPIAKIAEVALAAMLNLRAVFIAPYRVVMEKLADALSGLEEALERLVELADSVAVAAIPDAATLHNLLFAVPVGITLAFGLAWVLSVVGGDISSVPVLRRFLGSGDLSLDEAMAPVASAATILSISMILTHVTISAMLETISESDFGFFQFEVSIGQKYYGVMGAHIANLITIASYYVNLQVPVASAGDAQVANPNPRRK</sequence>
<feature type="transmembrane region" description="Helical" evidence="1">
    <location>
        <begin position="1000"/>
        <end position="1026"/>
    </location>
</feature>
<feature type="transmembrane region" description="Helical" evidence="1">
    <location>
        <begin position="955"/>
        <end position="980"/>
    </location>
</feature>
<keyword evidence="3" id="KW-1185">Reference proteome</keyword>
<accession>A0A2R5GWR3</accession>
<evidence type="ECO:0000313" key="3">
    <source>
        <dbReference type="Proteomes" id="UP000241890"/>
    </source>
</evidence>
<keyword evidence="1" id="KW-0472">Membrane</keyword>
<dbReference type="Proteomes" id="UP000241890">
    <property type="component" value="Unassembled WGS sequence"/>
</dbReference>
<proteinExistence type="predicted"/>
<feature type="transmembrane region" description="Helical" evidence="1">
    <location>
        <begin position="273"/>
        <end position="291"/>
    </location>
</feature>
<dbReference type="InParanoid" id="A0A2R5GWR3"/>
<dbReference type="EMBL" id="BEYU01000121">
    <property type="protein sequence ID" value="GBG32374.1"/>
    <property type="molecule type" value="Genomic_DNA"/>
</dbReference>
<feature type="transmembrane region" description="Helical" evidence="1">
    <location>
        <begin position="298"/>
        <end position="316"/>
    </location>
</feature>